<evidence type="ECO:0000313" key="2">
    <source>
        <dbReference type="EMBL" id="SDM72589.1"/>
    </source>
</evidence>
<name>A0A1G9VK89_9PSED</name>
<keyword evidence="4" id="KW-1185">Reference proteome</keyword>
<dbReference type="EMBL" id="JXDI01000001">
    <property type="protein sequence ID" value="KAF2408915.1"/>
    <property type="molecule type" value="Genomic_DNA"/>
</dbReference>
<reference evidence="2 3" key="2">
    <citation type="submission" date="2016-10" db="EMBL/GenBank/DDBJ databases">
        <authorList>
            <person name="de Groot N.N."/>
        </authorList>
    </citation>
    <scope>NUCLEOTIDE SEQUENCE [LARGE SCALE GENOMIC DNA]</scope>
    <source>
        <strain evidence="2 3">BS2772</strain>
    </source>
</reference>
<proteinExistence type="predicted"/>
<evidence type="ECO:0000313" key="1">
    <source>
        <dbReference type="EMBL" id="KAF2408915.1"/>
    </source>
</evidence>
<dbReference type="Proteomes" id="UP000182470">
    <property type="component" value="Chromosome I"/>
</dbReference>
<evidence type="ECO:0000313" key="3">
    <source>
        <dbReference type="Proteomes" id="UP000182470"/>
    </source>
</evidence>
<evidence type="ECO:0000313" key="4">
    <source>
        <dbReference type="Proteomes" id="UP000748067"/>
    </source>
</evidence>
<dbReference type="AlphaFoldDB" id="A0A1G9VK89"/>
<dbReference type="EMBL" id="LT629704">
    <property type="protein sequence ID" value="SDM72589.1"/>
    <property type="molecule type" value="Genomic_DNA"/>
</dbReference>
<protein>
    <submittedName>
        <fullName evidence="2">Uncharacterized protein</fullName>
    </submittedName>
</protein>
<reference evidence="1 4" key="1">
    <citation type="submission" date="2015-01" db="EMBL/GenBank/DDBJ databases">
        <title>Genome Sequence of Pseudomonas antarctica CMS 35.</title>
        <authorList>
            <person name="Voget S."/>
            <person name="Chow J."/>
            <person name="Daniel R."/>
            <person name="Streit W."/>
        </authorList>
    </citation>
    <scope>NUCLEOTIDE SEQUENCE [LARGE SCALE GENOMIC DNA]</scope>
    <source>
        <strain evidence="1 4">CMS 35</strain>
    </source>
</reference>
<dbReference type="Proteomes" id="UP000748067">
    <property type="component" value="Unassembled WGS sequence"/>
</dbReference>
<organism evidence="2 3">
    <name type="scientific">Pseudomonas antarctica</name>
    <dbReference type="NCBI Taxonomy" id="219572"/>
    <lineage>
        <taxon>Bacteria</taxon>
        <taxon>Pseudomonadati</taxon>
        <taxon>Pseudomonadota</taxon>
        <taxon>Gammaproteobacteria</taxon>
        <taxon>Pseudomonadales</taxon>
        <taxon>Pseudomonadaceae</taxon>
        <taxon>Pseudomonas</taxon>
    </lineage>
</organism>
<gene>
    <name evidence="1" type="ORF">PSAN_13200</name>
    <name evidence="2" type="ORF">SAMN04490179_0660</name>
</gene>
<accession>A0A1G9VK89</accession>
<sequence length="29" mass="3357">MEIVNPGHGLLQMTRALLRRVKKQIVELI</sequence>